<evidence type="ECO:0000313" key="1">
    <source>
        <dbReference type="EMBL" id="KAH3696725.1"/>
    </source>
</evidence>
<evidence type="ECO:0000313" key="2">
    <source>
        <dbReference type="Proteomes" id="UP000828390"/>
    </source>
</evidence>
<accession>A0A9D3YAM7</accession>
<organism evidence="1 2">
    <name type="scientific">Dreissena polymorpha</name>
    <name type="common">Zebra mussel</name>
    <name type="synonym">Mytilus polymorpha</name>
    <dbReference type="NCBI Taxonomy" id="45954"/>
    <lineage>
        <taxon>Eukaryota</taxon>
        <taxon>Metazoa</taxon>
        <taxon>Spiralia</taxon>
        <taxon>Lophotrochozoa</taxon>
        <taxon>Mollusca</taxon>
        <taxon>Bivalvia</taxon>
        <taxon>Autobranchia</taxon>
        <taxon>Heteroconchia</taxon>
        <taxon>Euheterodonta</taxon>
        <taxon>Imparidentia</taxon>
        <taxon>Neoheterodontei</taxon>
        <taxon>Myida</taxon>
        <taxon>Dreissenoidea</taxon>
        <taxon>Dreissenidae</taxon>
        <taxon>Dreissena</taxon>
    </lineage>
</organism>
<protein>
    <submittedName>
        <fullName evidence="1">Uncharacterized protein</fullName>
    </submittedName>
</protein>
<dbReference type="AlphaFoldDB" id="A0A9D3YAM7"/>
<dbReference type="EMBL" id="JAIWYP010000016">
    <property type="protein sequence ID" value="KAH3696725.1"/>
    <property type="molecule type" value="Genomic_DNA"/>
</dbReference>
<reference evidence="1" key="2">
    <citation type="submission" date="2020-11" db="EMBL/GenBank/DDBJ databases">
        <authorList>
            <person name="McCartney M.A."/>
            <person name="Auch B."/>
            <person name="Kono T."/>
            <person name="Mallez S."/>
            <person name="Becker A."/>
            <person name="Gohl D.M."/>
            <person name="Silverstein K.A.T."/>
            <person name="Koren S."/>
            <person name="Bechman K.B."/>
            <person name="Herman A."/>
            <person name="Abrahante J.E."/>
            <person name="Garbe J."/>
        </authorList>
    </citation>
    <scope>NUCLEOTIDE SEQUENCE</scope>
    <source>
        <strain evidence="1">Duluth1</strain>
        <tissue evidence="1">Whole animal</tissue>
    </source>
</reference>
<comment type="caution">
    <text evidence="1">The sequence shown here is derived from an EMBL/GenBank/DDBJ whole genome shotgun (WGS) entry which is preliminary data.</text>
</comment>
<gene>
    <name evidence="1" type="ORF">DPMN_084201</name>
</gene>
<proteinExistence type="predicted"/>
<name>A0A9D3YAM7_DREPO</name>
<keyword evidence="2" id="KW-1185">Reference proteome</keyword>
<dbReference type="Proteomes" id="UP000828390">
    <property type="component" value="Unassembled WGS sequence"/>
</dbReference>
<reference evidence="1" key="1">
    <citation type="journal article" date="2019" name="bioRxiv">
        <title>The Genome of the Zebra Mussel, Dreissena polymorpha: A Resource for Invasive Species Research.</title>
        <authorList>
            <person name="McCartney M.A."/>
            <person name="Auch B."/>
            <person name="Kono T."/>
            <person name="Mallez S."/>
            <person name="Zhang Y."/>
            <person name="Obille A."/>
            <person name="Becker A."/>
            <person name="Abrahante J.E."/>
            <person name="Garbe J."/>
            <person name="Badalamenti J.P."/>
            <person name="Herman A."/>
            <person name="Mangelson H."/>
            <person name="Liachko I."/>
            <person name="Sullivan S."/>
            <person name="Sone E.D."/>
            <person name="Koren S."/>
            <person name="Silverstein K.A.T."/>
            <person name="Beckman K.B."/>
            <person name="Gohl D.M."/>
        </authorList>
    </citation>
    <scope>NUCLEOTIDE SEQUENCE</scope>
    <source>
        <strain evidence="1">Duluth1</strain>
        <tissue evidence="1">Whole animal</tissue>
    </source>
</reference>
<sequence>MRAVLRGKKGQTHRAPRSVQRNSLAYLVVPPRSRRKKSLRIIRLPTDASSRVLWQ</sequence>